<dbReference type="InterPro" id="IPR032675">
    <property type="entry name" value="LRR_dom_sf"/>
</dbReference>
<dbReference type="GO" id="GO:0000724">
    <property type="term" value="P:double-strand break repair via homologous recombination"/>
    <property type="evidence" value="ECO:0007669"/>
    <property type="project" value="TreeGrafter"/>
</dbReference>
<dbReference type="Pfam" id="PF13424">
    <property type="entry name" value="TPR_12"/>
    <property type="match status" value="1"/>
</dbReference>
<dbReference type="InterPro" id="IPR002110">
    <property type="entry name" value="Ankyrin_rpt"/>
</dbReference>
<sequence length="1553" mass="171130">MQVKKLVEQRNRCRSSKEKANLTLEIAFHLTEQGDHATALGEYIRLLDLWRSMDDKPQCAICHRFLADCYIELGEFDLAIKNTNDYLRLSIENDDKVEQQRAYVTLGRCFLNRAEQMKDGKEIMRNLKSASQALLSSIKLISELTTLLDVCQLGEMRAVSLLNLGQVLRALRDHTSANERFLQCMSLARKYGLHKLLFRACYQLCDMALGATQFTTFTPCSRSSFFEQLNKSPLQKALEVVRLALRSSLSKSCSDTESKDLLRNLKEAYASIYLALGQFRKAAKVYRLLKLDSPVSSDTCRRFIQKSMLLSDQMQSLPEVTPVSVEEHISVARKHERLGDLYTCVELHGPALLHYQLMLSYAERAHQLMLAESGSAVLENDSTVKLVDAALVSVAEAHRTLGDYDQCAQVYKREIRWSTSNGTSTADLAGSWFSLAQAQRLCFPAFSTSVGDCALIGSECTLDTLTSALQASKQSGSVKLTKEILFEMEDYCKCHNLSEKAANLHRELSNCAQDSSPEQLENSQMEETPECSDDTVVDEDMVTRFIETLSSDSEVESCIGHAELMDELHGERRGTRKGKALCLKTNMKGETPLHVAAIHGDMDHVVKLIEVLSHPVNVVDGAGWLPIHEAAFHDRTEIALYLLDRGARLDDPGCPLDASTPLFEAVHNGSLTTALMLVRRGANLWHRNKRGECLPELLDSWQPTRRCVGTFGQQREVFGQLLSAIRERLGGDYDRWCNQPRSSPPDHASTSSSPTSSQGSPSNVLLSPPRVKRRRRPRSPSLSDLDGRTDRPTRRRDLRCQDWEELLVDLDATQATSSYVHKGVNRNTRKPDAVQTYKEAIQAIAGSSSRSKKRTVSENERECDPKQRKKRATPQIAVDDENWLVNDECPSTNKQKTNRTVRSQSELKNIRLSEKPAIQSGTNSPTVGGNRKVPLCDVSHLQNTNIDFSPHAALFTSTQVPSDSPSKTTSTFPPPQPPSSTFTAQPVTSVPCFVPPLSAVHPVERVDRLPSNSQPALSAQGTHGPFSIKVAFADISVLVPVDDSSRSVSWLANEAYRRRQILTSTACSTTSDRTNCVRLSTRDGALLLPTDRLLSVVPGLNQSGPVIELLAELIGEAPDPPSSLPNPPAATPKLNIGLSNPYTASLGHLQVGAEISGDSGRCGLILSSQFFKNLLDRTRQTSVLDLRYLALGDVECCLIVTQVVRHGIRSITELYLQGNGLKLSFSPPDTSSSARRSPLSVTVGQLATRVTRLDLDSNAISLGGLMQFLNELNQIVNTGSDSTRTVLLPRLQRLSLAHNWFLGASDDEAETEDHDSVFNWLSLIGHFVVAFPKLTHLNLSGCGLGLKQNSCSRTITLPPSPVSNLSELDLSWNPHLPSESLLIVLSSGCLMGLRSLSLRGCALPAEQTLLTTLPITSAQVTASRWLTFGTKKQDLLTTTLSNPLPSSGDRIVRALSTVILQGLFRLQRLDLGYCQLTNHCLTDLTTLFDTPGTSLTTIQLDHNPNLTGCVSPGWSDVLRATALPSSALVSLTIDMPNGWCDKPFFEKVVTGCV</sequence>
<feature type="compositionally biased region" description="Low complexity" evidence="6">
    <location>
        <begin position="745"/>
        <end position="769"/>
    </location>
</feature>
<dbReference type="SMART" id="SM00248">
    <property type="entry name" value="ANK"/>
    <property type="match status" value="3"/>
</dbReference>
<dbReference type="InterPro" id="IPR052311">
    <property type="entry name" value="MMS22L-TONSL_complex_comp"/>
</dbReference>
<keyword evidence="4" id="KW-0539">Nucleus</keyword>
<reference evidence="7 8" key="1">
    <citation type="submission" date="2019-07" db="EMBL/GenBank/DDBJ databases">
        <title>Annotation for the trematode Paragonimus westermani.</title>
        <authorList>
            <person name="Choi Y.-J."/>
        </authorList>
    </citation>
    <scope>NUCLEOTIDE SEQUENCE [LARGE SCALE GENOMIC DNA]</scope>
    <source>
        <strain evidence="7">180907_Pwestermani</strain>
    </source>
</reference>
<comment type="caution">
    <text evidence="7">The sequence shown here is derived from an EMBL/GenBank/DDBJ whole genome shotgun (WGS) entry which is preliminary data.</text>
</comment>
<evidence type="ECO:0000256" key="4">
    <source>
        <dbReference type="ARBA" id="ARBA00023242"/>
    </source>
</evidence>
<dbReference type="SUPFAM" id="SSF48403">
    <property type="entry name" value="Ankyrin repeat"/>
    <property type="match status" value="1"/>
</dbReference>
<accession>A0A8T0D9N1</accession>
<dbReference type="PANTHER" id="PTHR46358:SF1">
    <property type="entry name" value="TONSOKU-LIKE PROTEIN"/>
    <property type="match status" value="1"/>
</dbReference>
<dbReference type="PROSITE" id="PS50088">
    <property type="entry name" value="ANK_REPEAT"/>
    <property type="match status" value="3"/>
</dbReference>
<evidence type="ECO:0000313" key="8">
    <source>
        <dbReference type="Proteomes" id="UP000699462"/>
    </source>
</evidence>
<feature type="repeat" description="ANK" evidence="5">
    <location>
        <begin position="622"/>
        <end position="650"/>
    </location>
</feature>
<evidence type="ECO:0008006" key="9">
    <source>
        <dbReference type="Google" id="ProtNLM"/>
    </source>
</evidence>
<evidence type="ECO:0000256" key="2">
    <source>
        <dbReference type="ARBA" id="ARBA00022614"/>
    </source>
</evidence>
<dbReference type="Gene3D" id="3.10.20.90">
    <property type="entry name" value="Phosphatidylinositol 3-kinase Catalytic Subunit, Chain A, domain 1"/>
    <property type="match status" value="1"/>
</dbReference>
<dbReference type="EMBL" id="JTDF01008561">
    <property type="protein sequence ID" value="KAF8564490.1"/>
    <property type="molecule type" value="Genomic_DNA"/>
</dbReference>
<dbReference type="Gene3D" id="1.25.40.20">
    <property type="entry name" value="Ankyrin repeat-containing domain"/>
    <property type="match status" value="1"/>
</dbReference>
<feature type="region of interest" description="Disordered" evidence="6">
    <location>
        <begin position="957"/>
        <end position="982"/>
    </location>
</feature>
<feature type="repeat" description="ANK" evidence="5">
    <location>
        <begin position="657"/>
        <end position="689"/>
    </location>
</feature>
<protein>
    <recommendedName>
        <fullName evidence="9">Tonsoku-like protein</fullName>
    </recommendedName>
</protein>
<dbReference type="InterPro" id="IPR036770">
    <property type="entry name" value="Ankyrin_rpt-contain_sf"/>
</dbReference>
<feature type="compositionally biased region" description="Low complexity" evidence="6">
    <location>
        <begin position="961"/>
        <end position="971"/>
    </location>
</feature>
<dbReference type="OrthoDB" id="5806726at2759"/>
<dbReference type="Gene3D" id="1.25.40.10">
    <property type="entry name" value="Tetratricopeptide repeat domain"/>
    <property type="match status" value="1"/>
</dbReference>
<keyword evidence="8" id="KW-1185">Reference proteome</keyword>
<dbReference type="SUPFAM" id="SSF52047">
    <property type="entry name" value="RNI-like"/>
    <property type="match status" value="1"/>
</dbReference>
<dbReference type="Proteomes" id="UP000699462">
    <property type="component" value="Unassembled WGS sequence"/>
</dbReference>
<feature type="compositionally biased region" description="Polar residues" evidence="6">
    <location>
        <begin position="889"/>
        <end position="905"/>
    </location>
</feature>
<dbReference type="GO" id="GO:0043596">
    <property type="term" value="C:nuclear replication fork"/>
    <property type="evidence" value="ECO:0007669"/>
    <property type="project" value="TreeGrafter"/>
</dbReference>
<name>A0A8T0D9N1_9TREM</name>
<evidence type="ECO:0000256" key="3">
    <source>
        <dbReference type="ARBA" id="ARBA00022737"/>
    </source>
</evidence>
<comment type="subcellular location">
    <subcellularLocation>
        <location evidence="1">Nucleus</location>
    </subcellularLocation>
</comment>
<dbReference type="PROSITE" id="PS50297">
    <property type="entry name" value="ANK_REP_REGION"/>
    <property type="match status" value="2"/>
</dbReference>
<feature type="repeat" description="ANK" evidence="5">
    <location>
        <begin position="588"/>
        <end position="621"/>
    </location>
</feature>
<feature type="compositionally biased region" description="Basic and acidic residues" evidence="6">
    <location>
        <begin position="855"/>
        <end position="866"/>
    </location>
</feature>
<feature type="region of interest" description="Disordered" evidence="6">
    <location>
        <begin position="843"/>
        <end position="873"/>
    </location>
</feature>
<proteinExistence type="predicted"/>
<dbReference type="Pfam" id="PF12796">
    <property type="entry name" value="Ank_2"/>
    <property type="match status" value="1"/>
</dbReference>
<evidence type="ECO:0000313" key="7">
    <source>
        <dbReference type="EMBL" id="KAF8564490.1"/>
    </source>
</evidence>
<organism evidence="7 8">
    <name type="scientific">Paragonimus westermani</name>
    <dbReference type="NCBI Taxonomy" id="34504"/>
    <lineage>
        <taxon>Eukaryota</taxon>
        <taxon>Metazoa</taxon>
        <taxon>Spiralia</taxon>
        <taxon>Lophotrochozoa</taxon>
        <taxon>Platyhelminthes</taxon>
        <taxon>Trematoda</taxon>
        <taxon>Digenea</taxon>
        <taxon>Plagiorchiida</taxon>
        <taxon>Troglotremata</taxon>
        <taxon>Troglotrematidae</taxon>
        <taxon>Paragonimus</taxon>
    </lineage>
</organism>
<evidence type="ECO:0000256" key="1">
    <source>
        <dbReference type="ARBA" id="ARBA00004123"/>
    </source>
</evidence>
<evidence type="ECO:0000256" key="6">
    <source>
        <dbReference type="SAM" id="MobiDB-lite"/>
    </source>
</evidence>
<evidence type="ECO:0000256" key="5">
    <source>
        <dbReference type="PROSITE-ProRule" id="PRU00023"/>
    </source>
</evidence>
<dbReference type="InterPro" id="IPR011990">
    <property type="entry name" value="TPR-like_helical_dom_sf"/>
</dbReference>
<feature type="region of interest" description="Disordered" evidence="6">
    <location>
        <begin position="886"/>
        <end position="905"/>
    </location>
</feature>
<keyword evidence="2" id="KW-0433">Leucine-rich repeat</keyword>
<gene>
    <name evidence="7" type="ORF">P879_07903</name>
</gene>
<dbReference type="PANTHER" id="PTHR46358">
    <property type="entry name" value="TONSOKU-LIKE PROTEIN"/>
    <property type="match status" value="1"/>
</dbReference>
<feature type="region of interest" description="Disordered" evidence="6">
    <location>
        <begin position="735"/>
        <end position="793"/>
    </location>
</feature>
<dbReference type="GO" id="GO:0031297">
    <property type="term" value="P:replication fork processing"/>
    <property type="evidence" value="ECO:0007669"/>
    <property type="project" value="TreeGrafter"/>
</dbReference>
<keyword evidence="3" id="KW-0677">Repeat</keyword>
<dbReference type="Gene3D" id="3.80.10.10">
    <property type="entry name" value="Ribonuclease Inhibitor"/>
    <property type="match status" value="2"/>
</dbReference>
<keyword evidence="5" id="KW-0040">ANK repeat</keyword>
<dbReference type="SUPFAM" id="SSF48452">
    <property type="entry name" value="TPR-like"/>
    <property type="match status" value="2"/>
</dbReference>